<keyword evidence="2" id="KW-1185">Reference proteome</keyword>
<dbReference type="AlphaFoldDB" id="A0A5C5FJT4"/>
<organism evidence="1 2">
    <name type="scientific">Rhodotorula diobovata</name>
    <dbReference type="NCBI Taxonomy" id="5288"/>
    <lineage>
        <taxon>Eukaryota</taxon>
        <taxon>Fungi</taxon>
        <taxon>Dikarya</taxon>
        <taxon>Basidiomycota</taxon>
        <taxon>Pucciniomycotina</taxon>
        <taxon>Microbotryomycetes</taxon>
        <taxon>Sporidiobolales</taxon>
        <taxon>Sporidiobolaceae</taxon>
        <taxon>Rhodotorula</taxon>
    </lineage>
</organism>
<sequence>MLGQAAIQLHPAMLAALPPNALASAPGPLHHLLISCSPPRFPHYQERRRSSLTRLVAAAPRTPLARCPAPSTLLKHTLSCPWPGMPSLGSLIMAAQQG</sequence>
<dbReference type="EMBL" id="SOZI01000277">
    <property type="protein sequence ID" value="TNY16975.1"/>
    <property type="molecule type" value="Genomic_DNA"/>
</dbReference>
<evidence type="ECO:0000313" key="2">
    <source>
        <dbReference type="Proteomes" id="UP000311382"/>
    </source>
</evidence>
<reference evidence="1 2" key="1">
    <citation type="submission" date="2019-03" db="EMBL/GenBank/DDBJ databases">
        <title>Rhodosporidium diobovatum UCD-FST 08-225 genome sequencing, assembly, and annotation.</title>
        <authorList>
            <person name="Fakankun I.U."/>
            <person name="Fristensky B."/>
            <person name="Levin D.B."/>
        </authorList>
    </citation>
    <scope>NUCLEOTIDE SEQUENCE [LARGE SCALE GENOMIC DNA]</scope>
    <source>
        <strain evidence="1 2">UCD-FST 08-225</strain>
    </source>
</reference>
<evidence type="ECO:0000313" key="1">
    <source>
        <dbReference type="EMBL" id="TNY16975.1"/>
    </source>
</evidence>
<dbReference type="Proteomes" id="UP000311382">
    <property type="component" value="Unassembled WGS sequence"/>
</dbReference>
<name>A0A5C5FJT4_9BASI</name>
<comment type="caution">
    <text evidence="1">The sequence shown here is derived from an EMBL/GenBank/DDBJ whole genome shotgun (WGS) entry which is preliminary data.</text>
</comment>
<protein>
    <submittedName>
        <fullName evidence="1">Uncharacterized protein</fullName>
    </submittedName>
</protein>
<gene>
    <name evidence="1" type="ORF">DMC30DRAFT_407141</name>
</gene>
<accession>A0A5C5FJT4</accession>
<proteinExistence type="predicted"/>